<feature type="domain" description="DUF4349" evidence="3">
    <location>
        <begin position="82"/>
        <end position="295"/>
    </location>
</feature>
<evidence type="ECO:0000259" key="3">
    <source>
        <dbReference type="Pfam" id="PF14257"/>
    </source>
</evidence>
<dbReference type="Pfam" id="PF14257">
    <property type="entry name" value="DUF4349"/>
    <property type="match status" value="1"/>
</dbReference>
<dbReference type="AlphaFoldDB" id="A0A0F9U3C0"/>
<protein>
    <recommendedName>
        <fullName evidence="3">DUF4349 domain-containing protein</fullName>
    </recommendedName>
</protein>
<keyword evidence="2" id="KW-1133">Transmembrane helix</keyword>
<accession>A0A0F9U3C0</accession>
<dbReference type="InterPro" id="IPR025645">
    <property type="entry name" value="DUF4349"/>
</dbReference>
<reference evidence="4" key="1">
    <citation type="journal article" date="2015" name="Nature">
        <title>Complex archaea that bridge the gap between prokaryotes and eukaryotes.</title>
        <authorList>
            <person name="Spang A."/>
            <person name="Saw J.H."/>
            <person name="Jorgensen S.L."/>
            <person name="Zaremba-Niedzwiedzka K."/>
            <person name="Martijn J."/>
            <person name="Lind A.E."/>
            <person name="van Eijk R."/>
            <person name="Schleper C."/>
            <person name="Guy L."/>
            <person name="Ettema T.J."/>
        </authorList>
    </citation>
    <scope>NUCLEOTIDE SEQUENCE</scope>
</reference>
<name>A0A0F9U3C0_9ZZZZ</name>
<keyword evidence="1" id="KW-0175">Coiled coil</keyword>
<keyword evidence="2" id="KW-0812">Transmembrane</keyword>
<proteinExistence type="predicted"/>
<feature type="transmembrane region" description="Helical" evidence="2">
    <location>
        <begin position="271"/>
        <end position="298"/>
    </location>
</feature>
<evidence type="ECO:0000256" key="1">
    <source>
        <dbReference type="SAM" id="Coils"/>
    </source>
</evidence>
<evidence type="ECO:0000313" key="4">
    <source>
        <dbReference type="EMBL" id="KKN81802.1"/>
    </source>
</evidence>
<keyword evidence="2" id="KW-0472">Membrane</keyword>
<feature type="coiled-coil region" evidence="1">
    <location>
        <begin position="162"/>
        <end position="199"/>
    </location>
</feature>
<organism evidence="4">
    <name type="scientific">marine sediment metagenome</name>
    <dbReference type="NCBI Taxonomy" id="412755"/>
    <lineage>
        <taxon>unclassified sequences</taxon>
        <taxon>metagenomes</taxon>
        <taxon>ecological metagenomes</taxon>
    </lineage>
</organism>
<comment type="caution">
    <text evidence="4">The sequence shown here is derived from an EMBL/GenBank/DDBJ whole genome shotgun (WGS) entry which is preliminary data.</text>
</comment>
<feature type="transmembrane region" description="Helical" evidence="2">
    <location>
        <begin position="12"/>
        <end position="34"/>
    </location>
</feature>
<sequence>MGSPRTRRRKHILFGSILAAVILVSGLAIVGAILPPLFSEQLGQAMVETVPLASASYLSGEYGAPAGTAMLGNSLRPTSSLKLIYTAQMSVTLDEKMAEAFPDLLTEKARAWNGYVSGAANWRESGQRPQGHITVRVPAERLHELLDWIDNTVTVVNSNLTVEDISEQYVDLEARLANLRAAESRLGELLAEAKGSLEEVLKVEQEIRRVRGEIETLVGRKRYWDNHIAMSTLTVSYRLADIYHARDLTAPPFGRRVELALGSSWRSFTRAMAALAIGVVYALPWLAIAAVVLVAALIRRGRRRRGV</sequence>
<gene>
    <name evidence="4" type="ORF">LCGC14_0315670</name>
</gene>
<evidence type="ECO:0000256" key="2">
    <source>
        <dbReference type="SAM" id="Phobius"/>
    </source>
</evidence>
<dbReference type="EMBL" id="LAZR01000210">
    <property type="protein sequence ID" value="KKN81802.1"/>
    <property type="molecule type" value="Genomic_DNA"/>
</dbReference>